<dbReference type="Proteomes" id="UP000239388">
    <property type="component" value="Unassembled WGS sequence"/>
</dbReference>
<comment type="caution">
    <text evidence="2">The sequence shown here is derived from an EMBL/GenBank/DDBJ whole genome shotgun (WGS) entry which is preliminary data.</text>
</comment>
<dbReference type="RefSeq" id="WP_105358281.1">
    <property type="nucleotide sequence ID" value="NZ_PUIB01000024.1"/>
</dbReference>
<evidence type="ECO:0000313" key="2">
    <source>
        <dbReference type="EMBL" id="PQO28922.1"/>
    </source>
</evidence>
<dbReference type="AlphaFoldDB" id="A0A2S8F9V9"/>
<dbReference type="Pfam" id="PF14267">
    <property type="entry name" value="DUF4357"/>
    <property type="match status" value="1"/>
</dbReference>
<reference evidence="2 3" key="1">
    <citation type="submission" date="2018-02" db="EMBL/GenBank/DDBJ databases">
        <title>Comparative genomes isolates from brazilian mangrove.</title>
        <authorList>
            <person name="Araujo J.E."/>
            <person name="Taketani R.G."/>
            <person name="Silva M.C.P."/>
            <person name="Loureco M.V."/>
            <person name="Andreote F.D."/>
        </authorList>
    </citation>
    <scope>NUCLEOTIDE SEQUENCE [LARGE SCALE GENOMIC DNA]</scope>
    <source>
        <strain evidence="2 3">NAP PRIS-MGV</strain>
    </source>
</reference>
<name>A0A2S8F9V9_9BACT</name>
<gene>
    <name evidence="2" type="ORF">C5Y98_24490</name>
</gene>
<proteinExistence type="predicted"/>
<dbReference type="OrthoDB" id="2656488at2"/>
<accession>A0A2S8F9V9</accession>
<organism evidence="2 3">
    <name type="scientific">Blastopirellula marina</name>
    <dbReference type="NCBI Taxonomy" id="124"/>
    <lineage>
        <taxon>Bacteria</taxon>
        <taxon>Pseudomonadati</taxon>
        <taxon>Planctomycetota</taxon>
        <taxon>Planctomycetia</taxon>
        <taxon>Pirellulales</taxon>
        <taxon>Pirellulaceae</taxon>
        <taxon>Blastopirellula</taxon>
    </lineage>
</organism>
<evidence type="ECO:0000259" key="1">
    <source>
        <dbReference type="Pfam" id="PF14267"/>
    </source>
</evidence>
<dbReference type="EMBL" id="PUIB01000024">
    <property type="protein sequence ID" value="PQO28922.1"/>
    <property type="molecule type" value="Genomic_DNA"/>
</dbReference>
<sequence>MQTNNGQVFTISSSDATAKGQVKVQGFLVLEGSIARLHISPSGVNRIQPRRDQLMKEGVVEKHADGLKFTRDYLFDSPSGAASFVLGQQSIGWTEWKTPQGETLSQVMRLARDEDAPILSESQQAAILEKHELLLADGKLPTTEELEQSYTLFRERFAA</sequence>
<evidence type="ECO:0000313" key="3">
    <source>
        <dbReference type="Proteomes" id="UP000239388"/>
    </source>
</evidence>
<protein>
    <recommendedName>
        <fullName evidence="1">DUF4357 domain-containing protein</fullName>
    </recommendedName>
</protein>
<dbReference type="InterPro" id="IPR025579">
    <property type="entry name" value="DUF4357"/>
</dbReference>
<feature type="domain" description="DUF4357" evidence="1">
    <location>
        <begin position="51"/>
        <end position="104"/>
    </location>
</feature>